<feature type="coiled-coil region" evidence="1">
    <location>
        <begin position="25"/>
        <end position="108"/>
    </location>
</feature>
<gene>
    <name evidence="2" type="ORF">RhiirA4_396557</name>
</gene>
<accession>A0A2I1G5J2</accession>
<organism evidence="2 3">
    <name type="scientific">Rhizophagus irregularis</name>
    <dbReference type="NCBI Taxonomy" id="588596"/>
    <lineage>
        <taxon>Eukaryota</taxon>
        <taxon>Fungi</taxon>
        <taxon>Fungi incertae sedis</taxon>
        <taxon>Mucoromycota</taxon>
        <taxon>Glomeromycotina</taxon>
        <taxon>Glomeromycetes</taxon>
        <taxon>Glomerales</taxon>
        <taxon>Glomeraceae</taxon>
        <taxon>Rhizophagus</taxon>
    </lineage>
</organism>
<dbReference type="Gene3D" id="1.20.5.340">
    <property type="match status" value="1"/>
</dbReference>
<sequence>MNALSEKIKHLESELMSIKLFENDASNSDGSVKNLKEKIRELEAEKEGLEQANSVSNEERSKLDQKIKSLLEQLESVGKGGNETALQLSSLNNKIIELENEVSSLKQQS</sequence>
<evidence type="ECO:0000313" key="2">
    <source>
        <dbReference type="EMBL" id="PKY41831.1"/>
    </source>
</evidence>
<evidence type="ECO:0000256" key="1">
    <source>
        <dbReference type="SAM" id="Coils"/>
    </source>
</evidence>
<dbReference type="AlphaFoldDB" id="A0A2I1G5J2"/>
<dbReference type="SUPFAM" id="SSF90257">
    <property type="entry name" value="Myosin rod fragments"/>
    <property type="match status" value="1"/>
</dbReference>
<protein>
    <submittedName>
        <fullName evidence="2">Uncharacterized protein</fullName>
    </submittedName>
</protein>
<dbReference type="EMBL" id="LLXI01000168">
    <property type="protein sequence ID" value="PKY41831.1"/>
    <property type="molecule type" value="Genomic_DNA"/>
</dbReference>
<dbReference type="VEuPathDB" id="FungiDB:FUN_006419"/>
<proteinExistence type="predicted"/>
<reference evidence="2 3" key="1">
    <citation type="submission" date="2015-10" db="EMBL/GenBank/DDBJ databases">
        <title>Genome analyses suggest a sexual origin of heterokaryosis in a supposedly ancient asexual fungus.</title>
        <authorList>
            <person name="Ropars J."/>
            <person name="Sedzielewska K."/>
            <person name="Noel J."/>
            <person name="Charron P."/>
            <person name="Farinelli L."/>
            <person name="Marton T."/>
            <person name="Kruger M."/>
            <person name="Pelin A."/>
            <person name="Brachmann A."/>
            <person name="Corradi N."/>
        </authorList>
    </citation>
    <scope>NUCLEOTIDE SEQUENCE [LARGE SCALE GENOMIC DNA]</scope>
    <source>
        <strain evidence="2 3">A4</strain>
    </source>
</reference>
<dbReference type="VEuPathDB" id="FungiDB:RhiirA1_411618"/>
<name>A0A2I1G5J2_9GLOM</name>
<evidence type="ECO:0000313" key="3">
    <source>
        <dbReference type="Proteomes" id="UP000234323"/>
    </source>
</evidence>
<keyword evidence="1" id="KW-0175">Coiled coil</keyword>
<dbReference type="Proteomes" id="UP000234323">
    <property type="component" value="Unassembled WGS sequence"/>
</dbReference>
<comment type="caution">
    <text evidence="2">The sequence shown here is derived from an EMBL/GenBank/DDBJ whole genome shotgun (WGS) entry which is preliminary data.</text>
</comment>
<keyword evidence="3" id="KW-1185">Reference proteome</keyword>